<accession>A0A813VCC9</accession>
<evidence type="ECO:0000313" key="3">
    <source>
        <dbReference type="Proteomes" id="UP000663829"/>
    </source>
</evidence>
<gene>
    <name evidence="1" type="ORF">GPM918_LOCUS5421</name>
    <name evidence="2" type="ORF">SRO942_LOCUS5421</name>
</gene>
<dbReference type="AlphaFoldDB" id="A0A813VCC9"/>
<dbReference type="EMBL" id="CAJNOQ010000783">
    <property type="protein sequence ID" value="CAF0838207.1"/>
    <property type="molecule type" value="Genomic_DNA"/>
</dbReference>
<evidence type="ECO:0000313" key="1">
    <source>
        <dbReference type="EMBL" id="CAF0838207.1"/>
    </source>
</evidence>
<dbReference type="EMBL" id="CAJOBC010000783">
    <property type="protein sequence ID" value="CAF3625482.1"/>
    <property type="molecule type" value="Genomic_DNA"/>
</dbReference>
<dbReference type="Proteomes" id="UP000681722">
    <property type="component" value="Unassembled WGS sequence"/>
</dbReference>
<evidence type="ECO:0000313" key="2">
    <source>
        <dbReference type="EMBL" id="CAF3625482.1"/>
    </source>
</evidence>
<organism evidence="1 3">
    <name type="scientific">Didymodactylos carnosus</name>
    <dbReference type="NCBI Taxonomy" id="1234261"/>
    <lineage>
        <taxon>Eukaryota</taxon>
        <taxon>Metazoa</taxon>
        <taxon>Spiralia</taxon>
        <taxon>Gnathifera</taxon>
        <taxon>Rotifera</taxon>
        <taxon>Eurotatoria</taxon>
        <taxon>Bdelloidea</taxon>
        <taxon>Philodinida</taxon>
        <taxon>Philodinidae</taxon>
        <taxon>Didymodactylos</taxon>
    </lineage>
</organism>
<keyword evidence="3" id="KW-1185">Reference proteome</keyword>
<name>A0A813VCC9_9BILA</name>
<dbReference type="Proteomes" id="UP000663829">
    <property type="component" value="Unassembled WGS sequence"/>
</dbReference>
<protein>
    <submittedName>
        <fullName evidence="1">Uncharacterized protein</fullName>
    </submittedName>
</protein>
<reference evidence="1" key="1">
    <citation type="submission" date="2021-02" db="EMBL/GenBank/DDBJ databases">
        <authorList>
            <person name="Nowell W R."/>
        </authorList>
    </citation>
    <scope>NUCLEOTIDE SEQUENCE</scope>
</reference>
<comment type="caution">
    <text evidence="1">The sequence shown here is derived from an EMBL/GenBank/DDBJ whole genome shotgun (WGS) entry which is preliminary data.</text>
</comment>
<proteinExistence type="predicted"/>
<sequence length="280" mass="33332">MIMLREVQILLNEQIEILLLELTAYDWIDMKLNRKQLVKNSVNGYDLIFRGRFRINTNQQKTKSIYRTRMASCGQVCDRQRNQRLTASTADKHYQSLSSALQIEEDPTVLDWCTDNTQERPKVNIGEQTHDKNLLQEHVKQFHHQDKKRREEKTYHKMKIKTLKSRHKLEYKHLPRQEQLNIKQEVNSVNSNDNVIKIYESILNKKVINPDPLLKKQSAGATMTHKNENSLNFNDLEKFDNLDKFEMDNKDDPQEKEIKLNFYQRILASFKDLARKFKSK</sequence>